<comment type="catalytic activity">
    <reaction evidence="6 8 9">
        <text>an N-acyl-L-alpha-aminoacyl-tRNA + H2O = an N-acyl-L-amino acid + a tRNA + H(+)</text>
        <dbReference type="Rhea" id="RHEA:54448"/>
        <dbReference type="Rhea" id="RHEA-COMP:10123"/>
        <dbReference type="Rhea" id="RHEA-COMP:13883"/>
        <dbReference type="ChEBI" id="CHEBI:15377"/>
        <dbReference type="ChEBI" id="CHEBI:15378"/>
        <dbReference type="ChEBI" id="CHEBI:59874"/>
        <dbReference type="ChEBI" id="CHEBI:78442"/>
        <dbReference type="ChEBI" id="CHEBI:138191"/>
        <dbReference type="EC" id="3.1.1.29"/>
    </reaction>
</comment>
<dbReference type="Gene3D" id="3.40.50.1470">
    <property type="entry name" value="Peptidyl-tRNA hydrolase"/>
    <property type="match status" value="1"/>
</dbReference>
<evidence type="ECO:0000313" key="11">
    <source>
        <dbReference type="EMBL" id="ADH97606.1"/>
    </source>
</evidence>
<dbReference type="RefSeq" id="WP_013171036.1">
    <property type="nucleotide sequence ID" value="NC_014219.1"/>
</dbReference>
<evidence type="ECO:0000256" key="7">
    <source>
        <dbReference type="ARBA" id="ARBA00050038"/>
    </source>
</evidence>
<dbReference type="FunFam" id="3.40.50.1470:FF:000001">
    <property type="entry name" value="Peptidyl-tRNA hydrolase"/>
    <property type="match status" value="1"/>
</dbReference>
<dbReference type="PROSITE" id="PS01196">
    <property type="entry name" value="PEPT_TRNA_HYDROL_2"/>
    <property type="match status" value="1"/>
</dbReference>
<gene>
    <name evidence="8" type="primary">pth</name>
    <name evidence="11" type="ordered locus">Bsel_0055</name>
</gene>
<feature type="binding site" evidence="8">
    <location>
        <position position="66"/>
    </location>
    <ligand>
        <name>tRNA</name>
        <dbReference type="ChEBI" id="CHEBI:17843"/>
    </ligand>
</feature>
<dbReference type="Pfam" id="PF01195">
    <property type="entry name" value="Pept_tRNA_hydro"/>
    <property type="match status" value="1"/>
</dbReference>
<dbReference type="InterPro" id="IPR018171">
    <property type="entry name" value="Pept_tRNA_hydro_CS"/>
</dbReference>
<dbReference type="PROSITE" id="PS01195">
    <property type="entry name" value="PEPT_TRNA_HYDROL_1"/>
    <property type="match status" value="1"/>
</dbReference>
<feature type="binding site" evidence="8">
    <location>
        <position position="112"/>
    </location>
    <ligand>
        <name>tRNA</name>
        <dbReference type="ChEBI" id="CHEBI:17843"/>
    </ligand>
</feature>
<evidence type="ECO:0000256" key="6">
    <source>
        <dbReference type="ARBA" id="ARBA00048707"/>
    </source>
</evidence>
<evidence type="ECO:0000256" key="8">
    <source>
        <dbReference type="HAMAP-Rule" id="MF_00083"/>
    </source>
</evidence>
<keyword evidence="4 8" id="KW-0694">RNA-binding</keyword>
<dbReference type="STRING" id="439292.Bsel_0055"/>
<evidence type="ECO:0000256" key="3">
    <source>
        <dbReference type="ARBA" id="ARBA00022801"/>
    </source>
</evidence>
<dbReference type="CDD" id="cd00462">
    <property type="entry name" value="PTH"/>
    <property type="match status" value="1"/>
</dbReference>
<evidence type="ECO:0000256" key="9">
    <source>
        <dbReference type="RuleBase" id="RU000673"/>
    </source>
</evidence>
<organism evidence="11 12">
    <name type="scientific">Bacillus selenitireducens (strain ATCC 700615 / DSM 15326 / MLS10)</name>
    <dbReference type="NCBI Taxonomy" id="439292"/>
    <lineage>
        <taxon>Bacteria</taxon>
        <taxon>Bacillati</taxon>
        <taxon>Bacillota</taxon>
        <taxon>Bacilli</taxon>
        <taxon>Bacillales</taxon>
        <taxon>Bacillaceae</taxon>
        <taxon>Salisediminibacterium</taxon>
    </lineage>
</organism>
<dbReference type="KEGG" id="bse:Bsel_0055"/>
<keyword evidence="8" id="KW-0963">Cytoplasm</keyword>
<feature type="binding site" evidence="8">
    <location>
        <position position="64"/>
    </location>
    <ligand>
        <name>tRNA</name>
        <dbReference type="ChEBI" id="CHEBI:17843"/>
    </ligand>
</feature>
<dbReference type="Proteomes" id="UP000000271">
    <property type="component" value="Chromosome"/>
</dbReference>
<dbReference type="SUPFAM" id="SSF53178">
    <property type="entry name" value="Peptidyl-tRNA hydrolase-like"/>
    <property type="match status" value="1"/>
</dbReference>
<evidence type="ECO:0000256" key="4">
    <source>
        <dbReference type="ARBA" id="ARBA00022884"/>
    </source>
</evidence>
<dbReference type="NCBIfam" id="TIGR00447">
    <property type="entry name" value="pth"/>
    <property type="match status" value="1"/>
</dbReference>
<reference evidence="11" key="1">
    <citation type="submission" date="2009-10" db="EMBL/GenBank/DDBJ databases">
        <title>Complete sequence of Bacillus selenitireducens MLS10.</title>
        <authorList>
            <consortium name="US DOE Joint Genome Institute"/>
            <person name="Lucas S."/>
            <person name="Copeland A."/>
            <person name="Lapidus A."/>
            <person name="Glavina del Rio T."/>
            <person name="Dalin E."/>
            <person name="Tice H."/>
            <person name="Bruce D."/>
            <person name="Goodwin L."/>
            <person name="Pitluck S."/>
            <person name="Sims D."/>
            <person name="Brettin T."/>
            <person name="Detter J.C."/>
            <person name="Han C."/>
            <person name="Larimer F."/>
            <person name="Land M."/>
            <person name="Hauser L."/>
            <person name="Kyrpides N."/>
            <person name="Ovchinnikova G."/>
            <person name="Stolz J."/>
        </authorList>
    </citation>
    <scope>NUCLEOTIDE SEQUENCE [LARGE SCALE GENOMIC DNA]</scope>
    <source>
        <strain evidence="11">MLS10</strain>
    </source>
</reference>
<feature type="active site" description="Proton acceptor" evidence="8">
    <location>
        <position position="19"/>
    </location>
</feature>
<dbReference type="GO" id="GO:0072344">
    <property type="term" value="P:rescue of stalled ribosome"/>
    <property type="evidence" value="ECO:0007669"/>
    <property type="project" value="UniProtKB-UniRule"/>
</dbReference>
<evidence type="ECO:0000256" key="5">
    <source>
        <dbReference type="ARBA" id="ARBA00038063"/>
    </source>
</evidence>
<accession>D6XV48</accession>
<dbReference type="InterPro" id="IPR001328">
    <property type="entry name" value="Pept_tRNA_hydro"/>
</dbReference>
<dbReference type="EMBL" id="CP001791">
    <property type="protein sequence ID" value="ADH97606.1"/>
    <property type="molecule type" value="Genomic_DNA"/>
</dbReference>
<dbReference type="PANTHER" id="PTHR17224">
    <property type="entry name" value="PEPTIDYL-TRNA HYDROLASE"/>
    <property type="match status" value="1"/>
</dbReference>
<keyword evidence="12" id="KW-1185">Reference proteome</keyword>
<proteinExistence type="inferred from homology"/>
<dbReference type="HAMAP" id="MF_00083">
    <property type="entry name" value="Pept_tRNA_hydro_bact"/>
    <property type="match status" value="1"/>
</dbReference>
<dbReference type="EC" id="3.1.1.29" evidence="1 8"/>
<dbReference type="HOGENOM" id="CLU_062456_4_1_9"/>
<keyword evidence="2 8" id="KW-0820">tRNA-binding</keyword>
<dbReference type="GO" id="GO:0004045">
    <property type="term" value="F:peptidyl-tRNA hydrolase activity"/>
    <property type="evidence" value="ECO:0007669"/>
    <property type="project" value="UniProtKB-UniRule"/>
</dbReference>
<dbReference type="GO" id="GO:0005737">
    <property type="term" value="C:cytoplasm"/>
    <property type="evidence" value="ECO:0007669"/>
    <property type="project" value="UniProtKB-SubCell"/>
</dbReference>
<dbReference type="InterPro" id="IPR036416">
    <property type="entry name" value="Pept_tRNA_hydro_sf"/>
</dbReference>
<protein>
    <recommendedName>
        <fullName evidence="7 8">Peptidyl-tRNA hydrolase</fullName>
        <shortName evidence="8">Pth</shortName>
        <ecNumber evidence="1 8">3.1.1.29</ecNumber>
    </recommendedName>
</protein>
<name>D6XV48_BACIE</name>
<evidence type="ECO:0000256" key="2">
    <source>
        <dbReference type="ARBA" id="ARBA00022555"/>
    </source>
</evidence>
<dbReference type="PANTHER" id="PTHR17224:SF1">
    <property type="entry name" value="PEPTIDYL-TRNA HYDROLASE"/>
    <property type="match status" value="1"/>
</dbReference>
<comment type="function">
    <text evidence="8">Catalyzes the release of premature peptidyl moieties from peptidyl-tRNA molecules trapped in stalled 50S ribosomal subunits, and thus maintains levels of free tRNAs and 50S ribosomes.</text>
</comment>
<feature type="site" description="Discriminates between blocked and unblocked aminoacyl-tRNA" evidence="8">
    <location>
        <position position="9"/>
    </location>
</feature>
<feature type="binding site" evidence="8">
    <location>
        <position position="14"/>
    </location>
    <ligand>
        <name>tRNA</name>
        <dbReference type="ChEBI" id="CHEBI:17843"/>
    </ligand>
</feature>
<keyword evidence="3 8" id="KW-0378">Hydrolase</keyword>
<dbReference type="eggNOG" id="COG0193">
    <property type="taxonomic scope" value="Bacteria"/>
</dbReference>
<dbReference type="AlphaFoldDB" id="D6XV48"/>
<dbReference type="GO" id="GO:0000049">
    <property type="term" value="F:tRNA binding"/>
    <property type="evidence" value="ECO:0007669"/>
    <property type="project" value="UniProtKB-UniRule"/>
</dbReference>
<dbReference type="GO" id="GO:0006515">
    <property type="term" value="P:protein quality control for misfolded or incompletely synthesized proteins"/>
    <property type="evidence" value="ECO:0007669"/>
    <property type="project" value="UniProtKB-UniRule"/>
</dbReference>
<evidence type="ECO:0000256" key="10">
    <source>
        <dbReference type="RuleBase" id="RU004320"/>
    </source>
</evidence>
<dbReference type="OrthoDB" id="9800507at2"/>
<sequence length="191" mass="21218">MKLAVGLGNPGKAYERTRHNVGFDVIDHVSDQLGIPLDQNKFKGVFGTHRTPKGPFTLLKPMTFMNLSGESIRQIADYYDIPPEDILVIYDDLDLPPGKIRLRTKGGHGGHNGIRSTLSHLNTESFNRIRIGIGRPEPGTKVTDHVLGRFSPDDRELVDEAVRQAAKAVEAWMDDSFILVMNDFNSKVNGP</sequence>
<evidence type="ECO:0000256" key="1">
    <source>
        <dbReference type="ARBA" id="ARBA00013260"/>
    </source>
</evidence>
<comment type="subunit">
    <text evidence="8">Monomer.</text>
</comment>
<feature type="site" description="Stabilizes the basic form of H active site to accept a proton" evidence="8">
    <location>
        <position position="91"/>
    </location>
</feature>
<comment type="function">
    <text evidence="8">Hydrolyzes ribosome-free peptidyl-tRNAs (with 1 or more amino acids incorporated), which drop off the ribosome during protein synthesis, or as a result of ribosome stalling.</text>
</comment>
<comment type="similarity">
    <text evidence="5 8 10">Belongs to the PTH family.</text>
</comment>
<comment type="subcellular location">
    <subcellularLocation>
        <location evidence="8">Cytoplasm</location>
    </subcellularLocation>
</comment>
<evidence type="ECO:0000313" key="12">
    <source>
        <dbReference type="Proteomes" id="UP000000271"/>
    </source>
</evidence>